<gene>
    <name evidence="3" type="ORF">BDN70DRAFT_838244</name>
</gene>
<evidence type="ECO:0000256" key="1">
    <source>
        <dbReference type="SAM" id="Coils"/>
    </source>
</evidence>
<evidence type="ECO:0000313" key="3">
    <source>
        <dbReference type="EMBL" id="KAF9477105.1"/>
    </source>
</evidence>
<accession>A0A9P5YYQ5</accession>
<comment type="caution">
    <text evidence="3">The sequence shown here is derived from an EMBL/GenBank/DDBJ whole genome shotgun (WGS) entry which is preliminary data.</text>
</comment>
<dbReference type="Proteomes" id="UP000807469">
    <property type="component" value="Unassembled WGS sequence"/>
</dbReference>
<dbReference type="EMBL" id="MU155271">
    <property type="protein sequence ID" value="KAF9477105.1"/>
    <property type="molecule type" value="Genomic_DNA"/>
</dbReference>
<keyword evidence="4" id="KW-1185">Reference proteome</keyword>
<sequence length="586" mass="66085">MALLFDSPFSEHARTNYIPSSIEKAHIAQLLATPQRQLRILDAEVDELQREVDKIQASKAALDEVIEEHRRLLTPFRRLPDDVLCSIFAYCLPPQGNAVMALCEAPLLLTRICSRWRRVALETPYLWRSLHVAQIPSPSIYDPPTPLIETDAVDPLRPTLRAKIQAHMFAIHQWLGRAGTYPLSISIHEWINNFEAYLPVLFSFSTRWFSIRLTVYDEATSSALACLSPSAVPLLEELHVTFSNWGSVQSHLQWERHGGILNAPKLRFVSIHHFPLDLSVIPILDWSRLTNLVLCDTGTTARRSSPSEAHMILSRCTRLVHLTLMVYDTSPGLWAPGYPSPTANFELPFLESLSLNDHYYFMATLLQGINLPSLSRVAYSTQYWPSTQRPSPLAALLFRNGGTVRHLTFDPRNLTYADLVNCFVFAPSLTHFTCRPSAIAPTHEQLVGRTTPVMVNIMRVVLRLLTPASDGECYWPRMQSIACNGPIGVDEESVLHFIHSRMKAAFSPSSSALEVLPLKEASIGFGFMRKMDLSTLLEEYTSAGLLKLELQDYWDIKEDAVATRGTFQPWSGVQTHLRASFVQPPF</sequence>
<proteinExistence type="predicted"/>
<dbReference type="AlphaFoldDB" id="A0A9P5YYQ5"/>
<dbReference type="OrthoDB" id="3248197at2759"/>
<protein>
    <recommendedName>
        <fullName evidence="2">F-box domain-containing protein</fullName>
    </recommendedName>
</protein>
<dbReference type="Gene3D" id="1.20.1280.50">
    <property type="match status" value="1"/>
</dbReference>
<organism evidence="3 4">
    <name type="scientific">Pholiota conissans</name>
    <dbReference type="NCBI Taxonomy" id="109636"/>
    <lineage>
        <taxon>Eukaryota</taxon>
        <taxon>Fungi</taxon>
        <taxon>Dikarya</taxon>
        <taxon>Basidiomycota</taxon>
        <taxon>Agaricomycotina</taxon>
        <taxon>Agaricomycetes</taxon>
        <taxon>Agaricomycetidae</taxon>
        <taxon>Agaricales</taxon>
        <taxon>Agaricineae</taxon>
        <taxon>Strophariaceae</taxon>
        <taxon>Pholiota</taxon>
    </lineage>
</organism>
<dbReference type="Pfam" id="PF12937">
    <property type="entry name" value="F-box-like"/>
    <property type="match status" value="1"/>
</dbReference>
<feature type="domain" description="F-box" evidence="2">
    <location>
        <begin position="77"/>
        <end position="131"/>
    </location>
</feature>
<dbReference type="InterPro" id="IPR001810">
    <property type="entry name" value="F-box_dom"/>
</dbReference>
<evidence type="ECO:0000313" key="4">
    <source>
        <dbReference type="Proteomes" id="UP000807469"/>
    </source>
</evidence>
<name>A0A9P5YYQ5_9AGAR</name>
<reference evidence="3" key="1">
    <citation type="submission" date="2020-11" db="EMBL/GenBank/DDBJ databases">
        <authorList>
            <consortium name="DOE Joint Genome Institute"/>
            <person name="Ahrendt S."/>
            <person name="Riley R."/>
            <person name="Andreopoulos W."/>
            <person name="Labutti K."/>
            <person name="Pangilinan J."/>
            <person name="Ruiz-Duenas F.J."/>
            <person name="Barrasa J.M."/>
            <person name="Sanchez-Garcia M."/>
            <person name="Camarero S."/>
            <person name="Miyauchi S."/>
            <person name="Serrano A."/>
            <person name="Linde D."/>
            <person name="Babiker R."/>
            <person name="Drula E."/>
            <person name="Ayuso-Fernandez I."/>
            <person name="Pacheco R."/>
            <person name="Padilla G."/>
            <person name="Ferreira P."/>
            <person name="Barriuso J."/>
            <person name="Kellner H."/>
            <person name="Castanera R."/>
            <person name="Alfaro M."/>
            <person name="Ramirez L."/>
            <person name="Pisabarro A.G."/>
            <person name="Kuo A."/>
            <person name="Tritt A."/>
            <person name="Lipzen A."/>
            <person name="He G."/>
            <person name="Yan M."/>
            <person name="Ng V."/>
            <person name="Cullen D."/>
            <person name="Martin F."/>
            <person name="Rosso M.-N."/>
            <person name="Henrissat B."/>
            <person name="Hibbett D."/>
            <person name="Martinez A.T."/>
            <person name="Grigoriev I.V."/>
        </authorList>
    </citation>
    <scope>NUCLEOTIDE SEQUENCE</scope>
    <source>
        <strain evidence="3">CIRM-BRFM 674</strain>
    </source>
</reference>
<feature type="coiled-coil region" evidence="1">
    <location>
        <begin position="31"/>
        <end position="68"/>
    </location>
</feature>
<evidence type="ECO:0000259" key="2">
    <source>
        <dbReference type="Pfam" id="PF12937"/>
    </source>
</evidence>
<keyword evidence="1" id="KW-0175">Coiled coil</keyword>